<protein>
    <submittedName>
        <fullName evidence="1">Uncharacterized protein</fullName>
    </submittedName>
</protein>
<sequence>MRYDPEKRLSVKEAAERLCVTEDYVRRAMRQGTLNIGSFVQNTGGRYTYHISPKLVDAYVGEHGSFGQEGTL</sequence>
<dbReference type="EMBL" id="JACCKS010000001">
    <property type="protein sequence ID" value="NZA36833.1"/>
    <property type="molecule type" value="Genomic_DNA"/>
</dbReference>
<reference evidence="1 2" key="1">
    <citation type="submission" date="2020-07" db="EMBL/GenBank/DDBJ databases">
        <title>Organ Donor 1.</title>
        <authorList>
            <person name="Marsh A.J."/>
            <person name="Azcarate-Peril M.A."/>
        </authorList>
    </citation>
    <scope>NUCLEOTIDE SEQUENCE [LARGE SCALE GENOMIC DNA]</scope>
    <source>
        <strain evidence="1 2">AMC0717</strain>
    </source>
</reference>
<comment type="caution">
    <text evidence="1">The sequence shown here is derived from an EMBL/GenBank/DDBJ whole genome shotgun (WGS) entry which is preliminary data.</text>
</comment>
<organism evidence="1 2">
    <name type="scientific">Eubacterium callanderi</name>
    <dbReference type="NCBI Taxonomy" id="53442"/>
    <lineage>
        <taxon>Bacteria</taxon>
        <taxon>Bacillati</taxon>
        <taxon>Bacillota</taxon>
        <taxon>Clostridia</taxon>
        <taxon>Eubacteriales</taxon>
        <taxon>Eubacteriaceae</taxon>
        <taxon>Eubacterium</taxon>
    </lineage>
</organism>
<dbReference type="RefSeq" id="WP_090410806.1">
    <property type="nucleotide sequence ID" value="NZ_FOWI01000001.1"/>
</dbReference>
<evidence type="ECO:0000313" key="1">
    <source>
        <dbReference type="EMBL" id="NZA36833.1"/>
    </source>
</evidence>
<accession>A0A1I5G6F9</accession>
<dbReference type="AlphaFoldDB" id="A0A1I5G6F9"/>
<evidence type="ECO:0000313" key="2">
    <source>
        <dbReference type="Proteomes" id="UP000586254"/>
    </source>
</evidence>
<gene>
    <name evidence="1" type="ORF">H0N91_01440</name>
</gene>
<name>A0A1I5G6F9_9FIRM</name>
<proteinExistence type="predicted"/>
<dbReference type="Proteomes" id="UP000586254">
    <property type="component" value="Unassembled WGS sequence"/>
</dbReference>